<comment type="caution">
    <text evidence="3">The sequence shown here is derived from an EMBL/GenBank/DDBJ whole genome shotgun (WGS) entry which is preliminary data.</text>
</comment>
<dbReference type="AlphaFoldDB" id="A0A7J7M7P7"/>
<organism evidence="3 4">
    <name type="scientific">Kingdonia uniflora</name>
    <dbReference type="NCBI Taxonomy" id="39325"/>
    <lineage>
        <taxon>Eukaryota</taxon>
        <taxon>Viridiplantae</taxon>
        <taxon>Streptophyta</taxon>
        <taxon>Embryophyta</taxon>
        <taxon>Tracheophyta</taxon>
        <taxon>Spermatophyta</taxon>
        <taxon>Magnoliopsida</taxon>
        <taxon>Ranunculales</taxon>
        <taxon>Circaeasteraceae</taxon>
        <taxon>Kingdonia</taxon>
    </lineage>
</organism>
<name>A0A7J7M7P7_9MAGN</name>
<feature type="transmembrane region" description="Helical" evidence="1">
    <location>
        <begin position="32"/>
        <end position="51"/>
    </location>
</feature>
<evidence type="ECO:0000313" key="4">
    <source>
        <dbReference type="Proteomes" id="UP000541444"/>
    </source>
</evidence>
<feature type="chain" id="PRO_5029583989" evidence="2">
    <location>
        <begin position="21"/>
        <end position="80"/>
    </location>
</feature>
<keyword evidence="1" id="KW-1133">Transmembrane helix</keyword>
<keyword evidence="2" id="KW-0732">Signal</keyword>
<sequence>MKGMMLSSLPMISILFFSHAASKVYTSLKGSMKVVVTNVVIPLFLLWRALWRATDDVNTIGGALKSFSAWPKKYLVMKDN</sequence>
<keyword evidence="1" id="KW-0472">Membrane</keyword>
<gene>
    <name evidence="3" type="ORF">GIB67_020945</name>
</gene>
<dbReference type="Proteomes" id="UP000541444">
    <property type="component" value="Unassembled WGS sequence"/>
</dbReference>
<reference evidence="3 4" key="1">
    <citation type="journal article" date="2020" name="IScience">
        <title>Genome Sequencing of the Endangered Kingdonia uniflora (Circaeasteraceae, Ranunculales) Reveals Potential Mechanisms of Evolutionary Specialization.</title>
        <authorList>
            <person name="Sun Y."/>
            <person name="Deng T."/>
            <person name="Zhang A."/>
            <person name="Moore M.J."/>
            <person name="Landis J.B."/>
            <person name="Lin N."/>
            <person name="Zhang H."/>
            <person name="Zhang X."/>
            <person name="Huang J."/>
            <person name="Zhang X."/>
            <person name="Sun H."/>
            <person name="Wang H."/>
        </authorList>
    </citation>
    <scope>NUCLEOTIDE SEQUENCE [LARGE SCALE GENOMIC DNA]</scope>
    <source>
        <strain evidence="3">TB1705</strain>
        <tissue evidence="3">Leaf</tissue>
    </source>
</reference>
<dbReference type="EMBL" id="JACGCM010001726">
    <property type="protein sequence ID" value="KAF6150862.1"/>
    <property type="molecule type" value="Genomic_DNA"/>
</dbReference>
<feature type="signal peptide" evidence="2">
    <location>
        <begin position="1"/>
        <end position="20"/>
    </location>
</feature>
<accession>A0A7J7M7P7</accession>
<evidence type="ECO:0000256" key="2">
    <source>
        <dbReference type="SAM" id="SignalP"/>
    </source>
</evidence>
<evidence type="ECO:0000256" key="1">
    <source>
        <dbReference type="SAM" id="Phobius"/>
    </source>
</evidence>
<evidence type="ECO:0000313" key="3">
    <source>
        <dbReference type="EMBL" id="KAF6150862.1"/>
    </source>
</evidence>
<dbReference type="OrthoDB" id="1717030at2759"/>
<protein>
    <submittedName>
        <fullName evidence="3">Uncharacterized protein</fullName>
    </submittedName>
</protein>
<keyword evidence="1" id="KW-0812">Transmembrane</keyword>
<proteinExistence type="predicted"/>
<keyword evidence="4" id="KW-1185">Reference proteome</keyword>